<proteinExistence type="predicted"/>
<evidence type="ECO:0000313" key="1">
    <source>
        <dbReference type="EMBL" id="KTC66737.1"/>
    </source>
</evidence>
<evidence type="ECO:0000313" key="2">
    <source>
        <dbReference type="Proteomes" id="UP000054695"/>
    </source>
</evidence>
<comment type="caution">
    <text evidence="1">The sequence shown here is derived from an EMBL/GenBank/DDBJ whole genome shotgun (WGS) entry which is preliminary data.</text>
</comment>
<sequence>MNLKYNFFYSILLDIEMTIKNASIEIIICKDMEETLLRKKAFSTFSTSGGHFSSKPVEFATLPGHQNKFLPCCTR</sequence>
<dbReference type="Proteomes" id="UP000054695">
    <property type="component" value="Unassembled WGS sequence"/>
</dbReference>
<organism evidence="1 2">
    <name type="scientific">Legionella bozemanae</name>
    <name type="common">Fluoribacter bozemanae</name>
    <dbReference type="NCBI Taxonomy" id="447"/>
    <lineage>
        <taxon>Bacteria</taxon>
        <taxon>Pseudomonadati</taxon>
        <taxon>Pseudomonadota</taxon>
        <taxon>Gammaproteobacteria</taxon>
        <taxon>Legionellales</taxon>
        <taxon>Legionellaceae</taxon>
        <taxon>Legionella</taxon>
    </lineage>
</organism>
<dbReference type="AlphaFoldDB" id="A0A0W0R6P1"/>
<dbReference type="PATRIC" id="fig|447.4.peg.3897"/>
<keyword evidence="2" id="KW-1185">Reference proteome</keyword>
<protein>
    <submittedName>
        <fullName evidence="1">Uncharacterized protein</fullName>
    </submittedName>
</protein>
<gene>
    <name evidence="1" type="ORF">Lboz_3632</name>
</gene>
<reference evidence="1 2" key="1">
    <citation type="submission" date="2015-11" db="EMBL/GenBank/DDBJ databases">
        <title>Genomic analysis of 38 Legionella species identifies large and diverse effector repertoires.</title>
        <authorList>
            <person name="Burstein D."/>
            <person name="Amaro F."/>
            <person name="Zusman T."/>
            <person name="Lifshitz Z."/>
            <person name="Cohen O."/>
            <person name="Gilbert J.A."/>
            <person name="Pupko T."/>
            <person name="Shuman H.A."/>
            <person name="Segal G."/>
        </authorList>
    </citation>
    <scope>NUCLEOTIDE SEQUENCE [LARGE SCALE GENOMIC DNA]</scope>
    <source>
        <strain evidence="1 2">WIGA</strain>
    </source>
</reference>
<accession>A0A0W0R6P1</accession>
<dbReference type="EMBL" id="LNXU01000060">
    <property type="protein sequence ID" value="KTC66737.1"/>
    <property type="molecule type" value="Genomic_DNA"/>
</dbReference>
<name>A0A0W0R6P1_LEGBO</name>
<dbReference type="RefSeq" id="WP_058461115.1">
    <property type="nucleotide sequence ID" value="NZ_CAAAIY010000041.1"/>
</dbReference>